<reference evidence="2 3" key="1">
    <citation type="submission" date="2018-05" db="EMBL/GenBank/DDBJ databases">
        <title>Genomic Encyclopedia of Archaeal and Bacterial Type Strains, Phase II (KMG-II): from individual species to whole genera.</title>
        <authorList>
            <person name="Goeker M."/>
        </authorList>
    </citation>
    <scope>NUCLEOTIDE SEQUENCE [LARGE SCALE GENOMIC DNA]</scope>
    <source>
        <strain evidence="2 3">DSM 45184</strain>
    </source>
</reference>
<evidence type="ECO:0000256" key="1">
    <source>
        <dbReference type="SAM" id="SignalP"/>
    </source>
</evidence>
<protein>
    <recommendedName>
        <fullName evidence="4">Subtilisin inhibitor-like</fullName>
    </recommendedName>
</protein>
<dbReference type="AlphaFoldDB" id="A0A316FBL9"/>
<feature type="signal peptide" evidence="1">
    <location>
        <begin position="1"/>
        <end position="24"/>
    </location>
</feature>
<gene>
    <name evidence="2" type="ORF">BC793_110275</name>
</gene>
<evidence type="ECO:0000313" key="2">
    <source>
        <dbReference type="EMBL" id="PWK46281.1"/>
    </source>
</evidence>
<keyword evidence="3" id="KW-1185">Reference proteome</keyword>
<comment type="caution">
    <text evidence="2">The sequence shown here is derived from an EMBL/GenBank/DDBJ whole genome shotgun (WGS) entry which is preliminary data.</text>
</comment>
<dbReference type="RefSeq" id="WP_203896339.1">
    <property type="nucleotide sequence ID" value="NZ_BONA01000053.1"/>
</dbReference>
<name>A0A316FBL9_9ACTN</name>
<dbReference type="Proteomes" id="UP000245697">
    <property type="component" value="Unassembled WGS sequence"/>
</dbReference>
<keyword evidence="1" id="KW-0732">Signal</keyword>
<accession>A0A316FBL9</accession>
<proteinExistence type="predicted"/>
<evidence type="ECO:0000313" key="3">
    <source>
        <dbReference type="Proteomes" id="UP000245697"/>
    </source>
</evidence>
<dbReference type="EMBL" id="QGGR01000010">
    <property type="protein sequence ID" value="PWK46281.1"/>
    <property type="molecule type" value="Genomic_DNA"/>
</dbReference>
<dbReference type="PROSITE" id="PS51257">
    <property type="entry name" value="PROKAR_LIPOPROTEIN"/>
    <property type="match status" value="1"/>
</dbReference>
<evidence type="ECO:0008006" key="4">
    <source>
        <dbReference type="Google" id="ProtNLM"/>
    </source>
</evidence>
<sequence length="141" mass="14015">MRARHVLGAIALSALAGCSSSAPADKAAPPAPEATLASPGAVRACSDVFVPDQPVTGFDEQKGCTDKAGTVQFIGAVECADGTKLWPVDAATGAPAGFGREGTAYRVVTGEVAADKTYKAAYEECVGDDDAGASPAPSAAK</sequence>
<organism evidence="2 3">
    <name type="scientific">Actinoplanes xinjiangensis</name>
    <dbReference type="NCBI Taxonomy" id="512350"/>
    <lineage>
        <taxon>Bacteria</taxon>
        <taxon>Bacillati</taxon>
        <taxon>Actinomycetota</taxon>
        <taxon>Actinomycetes</taxon>
        <taxon>Micromonosporales</taxon>
        <taxon>Micromonosporaceae</taxon>
        <taxon>Actinoplanes</taxon>
    </lineage>
</organism>
<feature type="chain" id="PRO_5039090678" description="Subtilisin inhibitor-like" evidence="1">
    <location>
        <begin position="25"/>
        <end position="141"/>
    </location>
</feature>